<keyword evidence="10 13" id="KW-0418">Kinase</keyword>
<protein>
    <recommendedName>
        <fullName evidence="6 13">Phosphoglycerate kinase</fullName>
        <ecNumber evidence="5 13">2.7.2.3</ecNumber>
    </recommendedName>
</protein>
<comment type="pathway">
    <text evidence="3 13">Carbohydrate degradation; glycolysis; pyruvate from D-glyceraldehyde 3-phosphate: step 2/5.</text>
</comment>
<feature type="binding site" evidence="13">
    <location>
        <position position="155"/>
    </location>
    <ligand>
        <name>substrate</name>
    </ligand>
</feature>
<comment type="subcellular location">
    <subcellularLocation>
        <location evidence="2 13">Cytoplasm</location>
    </subcellularLocation>
</comment>
<keyword evidence="9 13" id="KW-0547">Nucleotide-binding</keyword>
<reference evidence="18" key="1">
    <citation type="submission" date="2016-09" db="EMBL/GenBank/DDBJ databases">
        <title>Genomics of Clostridium taeniosporum, an organism which forms endospores with ribbon-like appendages.</title>
        <authorList>
            <person name="Walker J.R."/>
        </authorList>
    </citation>
    <scope>NUCLEOTIDE SEQUENCE [LARGE SCALE GENOMIC DNA]</scope>
    <source>
        <strain evidence="18">1/k</strain>
    </source>
</reference>
<dbReference type="CDD" id="cd00318">
    <property type="entry name" value="Phosphoglycerate_kinase"/>
    <property type="match status" value="1"/>
</dbReference>
<feature type="binding site" evidence="13">
    <location>
        <position position="122"/>
    </location>
    <ligand>
        <name>substrate</name>
    </ligand>
</feature>
<feature type="binding site" evidence="14">
    <location>
        <position position="38"/>
    </location>
    <ligand>
        <name>(2R)-3-phosphoglycerate</name>
        <dbReference type="ChEBI" id="CHEBI:58272"/>
    </ligand>
</feature>
<evidence type="ECO:0000256" key="16">
    <source>
        <dbReference type="RuleBase" id="RU000532"/>
    </source>
</evidence>
<dbReference type="Proteomes" id="UP000094652">
    <property type="component" value="Chromosome"/>
</dbReference>
<dbReference type="InterPro" id="IPR015824">
    <property type="entry name" value="Phosphoglycerate_kinase_N"/>
</dbReference>
<dbReference type="AlphaFoldDB" id="A0A1D7XM49"/>
<evidence type="ECO:0000256" key="10">
    <source>
        <dbReference type="ARBA" id="ARBA00022777"/>
    </source>
</evidence>
<keyword evidence="18" id="KW-1185">Reference proteome</keyword>
<evidence type="ECO:0000256" key="4">
    <source>
        <dbReference type="ARBA" id="ARBA00008982"/>
    </source>
</evidence>
<proteinExistence type="inferred from homology"/>
<dbReference type="PANTHER" id="PTHR11406:SF23">
    <property type="entry name" value="PHOSPHOGLYCERATE KINASE 1, CHLOROPLASTIC-RELATED"/>
    <property type="match status" value="1"/>
</dbReference>
<feature type="binding site" evidence="13 15">
    <location>
        <position position="327"/>
    </location>
    <ligand>
        <name>ATP</name>
        <dbReference type="ChEBI" id="CHEBI:30616"/>
    </ligand>
</feature>
<feature type="binding site" evidence="13 14">
    <location>
        <begin position="23"/>
        <end position="25"/>
    </location>
    <ligand>
        <name>substrate</name>
    </ligand>
</feature>
<comment type="similarity">
    <text evidence="4 13 16">Belongs to the phosphoglycerate kinase family.</text>
</comment>
<keyword evidence="7 13" id="KW-0963">Cytoplasm</keyword>
<dbReference type="PRINTS" id="PR00477">
    <property type="entry name" value="PHGLYCKINASE"/>
</dbReference>
<evidence type="ECO:0000313" key="18">
    <source>
        <dbReference type="Proteomes" id="UP000094652"/>
    </source>
</evidence>
<feature type="binding site" evidence="14">
    <location>
        <position position="122"/>
    </location>
    <ligand>
        <name>(2R)-3-phosphoglycerate</name>
        <dbReference type="ChEBI" id="CHEBI:58272"/>
    </ligand>
</feature>
<feature type="binding site" evidence="13 15">
    <location>
        <position position="206"/>
    </location>
    <ligand>
        <name>ATP</name>
        <dbReference type="ChEBI" id="CHEBI:30616"/>
    </ligand>
</feature>
<comment type="subunit">
    <text evidence="13">Monomer.</text>
</comment>
<evidence type="ECO:0000256" key="6">
    <source>
        <dbReference type="ARBA" id="ARBA00016471"/>
    </source>
</evidence>
<keyword evidence="12 13" id="KW-0324">Glycolysis</keyword>
<feature type="binding site" evidence="13">
    <location>
        <position position="38"/>
    </location>
    <ligand>
        <name>substrate</name>
    </ligand>
</feature>
<evidence type="ECO:0000256" key="8">
    <source>
        <dbReference type="ARBA" id="ARBA00022679"/>
    </source>
</evidence>
<dbReference type="GO" id="GO:0005524">
    <property type="term" value="F:ATP binding"/>
    <property type="evidence" value="ECO:0007669"/>
    <property type="project" value="UniProtKB-KW"/>
</dbReference>
<evidence type="ECO:0000256" key="14">
    <source>
        <dbReference type="PIRSR" id="PIRSR000724-1"/>
    </source>
</evidence>
<organism evidence="17 18">
    <name type="scientific">Clostridium taeniosporum</name>
    <dbReference type="NCBI Taxonomy" id="394958"/>
    <lineage>
        <taxon>Bacteria</taxon>
        <taxon>Bacillati</taxon>
        <taxon>Bacillota</taxon>
        <taxon>Clostridia</taxon>
        <taxon>Eubacteriales</taxon>
        <taxon>Clostridiaceae</taxon>
        <taxon>Clostridium</taxon>
    </lineage>
</organism>
<evidence type="ECO:0000256" key="7">
    <source>
        <dbReference type="ARBA" id="ARBA00022490"/>
    </source>
</evidence>
<dbReference type="GO" id="GO:0043531">
    <property type="term" value="F:ADP binding"/>
    <property type="evidence" value="ECO:0007669"/>
    <property type="project" value="TreeGrafter"/>
</dbReference>
<evidence type="ECO:0000256" key="5">
    <source>
        <dbReference type="ARBA" id="ARBA00013061"/>
    </source>
</evidence>
<comment type="catalytic activity">
    <reaction evidence="1 13 16">
        <text>(2R)-3-phosphoglycerate + ATP = (2R)-3-phospho-glyceroyl phosphate + ADP</text>
        <dbReference type="Rhea" id="RHEA:14801"/>
        <dbReference type="ChEBI" id="CHEBI:30616"/>
        <dbReference type="ChEBI" id="CHEBI:57604"/>
        <dbReference type="ChEBI" id="CHEBI:58272"/>
        <dbReference type="ChEBI" id="CHEBI:456216"/>
        <dbReference type="EC" id="2.7.2.3"/>
    </reaction>
</comment>
<dbReference type="SUPFAM" id="SSF53748">
    <property type="entry name" value="Phosphoglycerate kinase"/>
    <property type="match status" value="1"/>
</dbReference>
<evidence type="ECO:0000256" key="11">
    <source>
        <dbReference type="ARBA" id="ARBA00022840"/>
    </source>
</evidence>
<dbReference type="EMBL" id="CP017253">
    <property type="protein sequence ID" value="AOR24418.1"/>
    <property type="molecule type" value="Genomic_DNA"/>
</dbReference>
<dbReference type="RefSeq" id="WP_069680546.1">
    <property type="nucleotide sequence ID" value="NZ_CP017253.2"/>
</dbReference>
<dbReference type="STRING" id="394958.BGI42_12040"/>
<dbReference type="PROSITE" id="PS00111">
    <property type="entry name" value="PGLYCERATE_KINASE"/>
    <property type="match status" value="1"/>
</dbReference>
<dbReference type="EC" id="2.7.2.3" evidence="5 13"/>
<evidence type="ECO:0000256" key="13">
    <source>
        <dbReference type="HAMAP-Rule" id="MF_00145"/>
    </source>
</evidence>
<name>A0A1D7XM49_9CLOT</name>
<feature type="binding site" evidence="14">
    <location>
        <position position="155"/>
    </location>
    <ligand>
        <name>(2R)-3-phosphoglycerate</name>
        <dbReference type="ChEBI" id="CHEBI:58272"/>
    </ligand>
</feature>
<evidence type="ECO:0000256" key="9">
    <source>
        <dbReference type="ARBA" id="ARBA00022741"/>
    </source>
</evidence>
<evidence type="ECO:0000256" key="15">
    <source>
        <dbReference type="PIRSR" id="PIRSR000724-2"/>
    </source>
</evidence>
<feature type="binding site" evidence="13 14">
    <location>
        <begin position="61"/>
        <end position="64"/>
    </location>
    <ligand>
        <name>substrate</name>
    </ligand>
</feature>
<evidence type="ECO:0000313" key="17">
    <source>
        <dbReference type="EMBL" id="AOR24418.1"/>
    </source>
</evidence>
<feature type="binding site" evidence="13 15">
    <location>
        <position position="296"/>
    </location>
    <ligand>
        <name>ATP</name>
        <dbReference type="ChEBI" id="CHEBI:30616"/>
    </ligand>
</feature>
<dbReference type="Pfam" id="PF00162">
    <property type="entry name" value="PGK"/>
    <property type="match status" value="1"/>
</dbReference>
<dbReference type="GO" id="GO:0006094">
    <property type="term" value="P:gluconeogenesis"/>
    <property type="evidence" value="ECO:0007669"/>
    <property type="project" value="TreeGrafter"/>
</dbReference>
<dbReference type="PANTHER" id="PTHR11406">
    <property type="entry name" value="PHOSPHOGLYCERATE KINASE"/>
    <property type="match status" value="1"/>
</dbReference>
<dbReference type="PIRSF" id="PIRSF000724">
    <property type="entry name" value="Pgk"/>
    <property type="match status" value="1"/>
</dbReference>
<evidence type="ECO:0000256" key="2">
    <source>
        <dbReference type="ARBA" id="ARBA00004496"/>
    </source>
</evidence>
<feature type="binding site" evidence="13 15">
    <location>
        <begin position="353"/>
        <end position="356"/>
    </location>
    <ligand>
        <name>ATP</name>
        <dbReference type="ChEBI" id="CHEBI:30616"/>
    </ligand>
</feature>
<keyword evidence="11 13" id="KW-0067">ATP-binding</keyword>
<dbReference type="InterPro" id="IPR036043">
    <property type="entry name" value="Phosphoglycerate_kinase_sf"/>
</dbReference>
<accession>A0A1D7XM49</accession>
<dbReference type="KEGG" id="ctae:BGI42_12040"/>
<evidence type="ECO:0000256" key="1">
    <source>
        <dbReference type="ARBA" id="ARBA00000642"/>
    </source>
</evidence>
<keyword evidence="8 13" id="KW-0808">Transferase</keyword>
<dbReference type="InterPro" id="IPR001576">
    <property type="entry name" value="Phosphoglycerate_kinase"/>
</dbReference>
<dbReference type="FunFam" id="3.40.50.1260:FF:000007">
    <property type="entry name" value="Phosphoglycerate kinase"/>
    <property type="match status" value="1"/>
</dbReference>
<sequence length="396" mass="42574">MNFNKKTIEDIQVKGKKVLVRCDFNVPLKDGVITDENRLNGALPTIKYLVDNGAQVILCSHMGKPKGEPKPELSLAPVAKRLSEMLGKEVKFAPDNNVVGENAKAAVAEMKDGDVVLLENTRYRKEETKNGEEFSKELASLAEIFVNDAFGTAHRAHCSTVGVTDYIDTAVCGYLIQKELKFLGNAVETPERPFVAILGGAKVSDKIAVINNLLDKVNTIIIGGGMAYTFLKSQGYEIGTSLVEEDRLDYAKEMIAKAEEKGVKFLLPVDHRVAAEFKDVEAVVTEDQNIPSGSMGLDIGPKTEKLYADAVKDAKTVIWNGPMGVFEFENFNKGTIEVAKAMADSNATTIIGGGDSAAAVNILGFGDKMTHISTGGGASLEFLEGKVLPGIAALND</sequence>
<dbReference type="OrthoDB" id="9808460at2"/>
<dbReference type="GO" id="GO:0006096">
    <property type="term" value="P:glycolytic process"/>
    <property type="evidence" value="ECO:0007669"/>
    <property type="project" value="UniProtKB-UniRule"/>
</dbReference>
<dbReference type="GO" id="GO:0005829">
    <property type="term" value="C:cytosol"/>
    <property type="evidence" value="ECO:0007669"/>
    <property type="project" value="TreeGrafter"/>
</dbReference>
<gene>
    <name evidence="13 17" type="primary">pgk</name>
    <name evidence="17" type="ORF">BGI42_12040</name>
</gene>
<dbReference type="HAMAP" id="MF_00145">
    <property type="entry name" value="Phosphoglyc_kinase"/>
    <property type="match status" value="1"/>
</dbReference>
<dbReference type="FunFam" id="3.40.50.1260:FF:000008">
    <property type="entry name" value="Phosphoglycerate kinase"/>
    <property type="match status" value="1"/>
</dbReference>
<dbReference type="InterPro" id="IPR015911">
    <property type="entry name" value="Phosphoglycerate_kinase_CS"/>
</dbReference>
<dbReference type="UniPathway" id="UPA00109">
    <property type="reaction ID" value="UER00185"/>
</dbReference>
<dbReference type="GO" id="GO:0004618">
    <property type="term" value="F:phosphoglycerate kinase activity"/>
    <property type="evidence" value="ECO:0007669"/>
    <property type="project" value="UniProtKB-UniRule"/>
</dbReference>
<evidence type="ECO:0000256" key="12">
    <source>
        <dbReference type="ARBA" id="ARBA00023152"/>
    </source>
</evidence>
<dbReference type="Gene3D" id="3.40.50.1260">
    <property type="entry name" value="Phosphoglycerate kinase, N-terminal domain"/>
    <property type="match status" value="2"/>
</dbReference>
<evidence type="ECO:0000256" key="3">
    <source>
        <dbReference type="ARBA" id="ARBA00004838"/>
    </source>
</evidence>